<dbReference type="InterPro" id="IPR016047">
    <property type="entry name" value="M23ase_b-sheet_dom"/>
</dbReference>
<keyword evidence="1" id="KW-0472">Membrane</keyword>
<dbReference type="SUPFAM" id="SSF51261">
    <property type="entry name" value="Duplicated hybrid motif"/>
    <property type="match status" value="1"/>
</dbReference>
<dbReference type="EMBL" id="VOHW01000008">
    <property type="protein sequence ID" value="TWV60779.1"/>
    <property type="molecule type" value="Genomic_DNA"/>
</dbReference>
<evidence type="ECO:0000313" key="7">
    <source>
        <dbReference type="EMBL" id="TWV60779.1"/>
    </source>
</evidence>
<dbReference type="InterPro" id="IPR050570">
    <property type="entry name" value="Cell_wall_metabolism_enzyme"/>
</dbReference>
<evidence type="ECO:0000313" key="9">
    <source>
        <dbReference type="Proteomes" id="UP000195950"/>
    </source>
</evidence>
<evidence type="ECO:0000259" key="2">
    <source>
        <dbReference type="Pfam" id="PF01551"/>
    </source>
</evidence>
<evidence type="ECO:0000313" key="6">
    <source>
        <dbReference type="EMBL" id="RHD74981.1"/>
    </source>
</evidence>
<dbReference type="EMBL" id="JAQMPJ010000004">
    <property type="protein sequence ID" value="MDB9004668.1"/>
    <property type="molecule type" value="Genomic_DNA"/>
</dbReference>
<dbReference type="FunFam" id="2.70.70.10:FF:000006">
    <property type="entry name" value="M23 family peptidase"/>
    <property type="match status" value="1"/>
</dbReference>
<protein>
    <submittedName>
        <fullName evidence="4">M23 family metallopeptidase</fullName>
    </submittedName>
    <submittedName>
        <fullName evidence="6">M23 family peptidase</fullName>
    </submittedName>
    <submittedName>
        <fullName evidence="5">Peptidase M23</fullName>
    </submittedName>
    <submittedName>
        <fullName evidence="3">Septal ring factor</fullName>
    </submittedName>
</protein>
<dbReference type="PANTHER" id="PTHR21666">
    <property type="entry name" value="PEPTIDASE-RELATED"/>
    <property type="match status" value="1"/>
</dbReference>
<evidence type="ECO:0000313" key="3">
    <source>
        <dbReference type="EMBL" id="CUN04036.1"/>
    </source>
</evidence>
<feature type="transmembrane region" description="Helical" evidence="1">
    <location>
        <begin position="34"/>
        <end position="56"/>
    </location>
</feature>
<evidence type="ECO:0000256" key="1">
    <source>
        <dbReference type="SAM" id="Phobius"/>
    </source>
</evidence>
<gene>
    <name evidence="3" type="primary">envC_1</name>
    <name evidence="5" type="ORF">B5F32_07800</name>
    <name evidence="6" type="ORF">DW782_09895</name>
    <name evidence="3" type="ORF">ERS852429_01662</name>
    <name evidence="7" type="ORF">FSA05_13970</name>
    <name evidence="4" type="ORF">PN599_06620</name>
</gene>
<evidence type="ECO:0000313" key="8">
    <source>
        <dbReference type="Proteomes" id="UP000095591"/>
    </source>
</evidence>
<evidence type="ECO:0000313" key="4">
    <source>
        <dbReference type="EMBL" id="MDB9004668.1"/>
    </source>
</evidence>
<dbReference type="GO" id="GO:0004222">
    <property type="term" value="F:metalloendopeptidase activity"/>
    <property type="evidence" value="ECO:0007669"/>
    <property type="project" value="TreeGrafter"/>
</dbReference>
<dbReference type="Pfam" id="PF01551">
    <property type="entry name" value="Peptidase_M23"/>
    <property type="match status" value="1"/>
</dbReference>
<evidence type="ECO:0000313" key="10">
    <source>
        <dbReference type="Proteomes" id="UP000284660"/>
    </source>
</evidence>
<evidence type="ECO:0000313" key="11">
    <source>
        <dbReference type="Proteomes" id="UP000315827"/>
    </source>
</evidence>
<evidence type="ECO:0000313" key="5">
    <source>
        <dbReference type="EMBL" id="OUP20074.1"/>
    </source>
</evidence>
<dbReference type="EMBL" id="CYXP01000003">
    <property type="protein sequence ID" value="CUN04036.1"/>
    <property type="molecule type" value="Genomic_DNA"/>
</dbReference>
<dbReference type="InterPro" id="IPR011055">
    <property type="entry name" value="Dup_hybrid_motif"/>
</dbReference>
<reference evidence="9" key="2">
    <citation type="submission" date="2017-04" db="EMBL/GenBank/DDBJ databases">
        <title>Function of individual gut microbiota members based on whole genome sequencing of pure cultures obtained from chicken caecum.</title>
        <authorList>
            <person name="Medvecky M."/>
            <person name="Cejkova D."/>
            <person name="Polansky O."/>
            <person name="Karasova D."/>
            <person name="Kubasova T."/>
            <person name="Cizek A."/>
            <person name="Rychlik I."/>
        </authorList>
    </citation>
    <scope>NUCLEOTIDE SEQUENCE [LARGE SCALE GENOMIC DNA]</scope>
    <source>
        <strain evidence="9">An199</strain>
    </source>
</reference>
<dbReference type="EMBL" id="QSJN01000005">
    <property type="protein sequence ID" value="RHD74981.1"/>
    <property type="molecule type" value="Genomic_DNA"/>
</dbReference>
<keyword evidence="1" id="KW-0812">Transmembrane</keyword>
<dbReference type="RefSeq" id="WP_005866895.1">
    <property type="nucleotide sequence ID" value="NZ_CAXSKO010000012.1"/>
</dbReference>
<reference evidence="5" key="3">
    <citation type="journal article" date="2018" name="BMC Genomics">
        <title>Whole genome sequencing and function prediction of 133 gut anaerobes isolated from chicken caecum in pure cultures.</title>
        <authorList>
            <person name="Medvecky M."/>
            <person name="Cejkova D."/>
            <person name="Polansky O."/>
            <person name="Karasova D."/>
            <person name="Kubasova T."/>
            <person name="Cizek A."/>
            <person name="Rychlik I."/>
        </authorList>
    </citation>
    <scope>NUCLEOTIDE SEQUENCE</scope>
    <source>
        <strain evidence="5">An199</strain>
    </source>
</reference>
<feature type="domain" description="M23ase beta-sheet core" evidence="2">
    <location>
        <begin position="204"/>
        <end position="299"/>
    </location>
</feature>
<reference evidence="6 10" key="4">
    <citation type="submission" date="2018-08" db="EMBL/GenBank/DDBJ databases">
        <title>A genome reference for cultivated species of the human gut microbiota.</title>
        <authorList>
            <person name="Zou Y."/>
            <person name="Xue W."/>
            <person name="Luo G."/>
        </authorList>
    </citation>
    <scope>NUCLEOTIDE SEQUENCE [LARGE SCALE GENOMIC DNA]</scope>
    <source>
        <strain evidence="6 10">AM30-4</strain>
    </source>
</reference>
<accession>A0A173TP77</accession>
<reference evidence="7 11" key="5">
    <citation type="submission" date="2019-07" db="EMBL/GenBank/DDBJ databases">
        <title>Genome sequencing of Parabacteroides distasonis iSURF_7.</title>
        <authorList>
            <person name="Degefu H.N."/>
            <person name="Ruoff K.L."/>
            <person name="Price C.E."/>
            <person name="Valls R.A."/>
            <person name="O'Toole G.A."/>
        </authorList>
    </citation>
    <scope>NUCLEOTIDE SEQUENCE [LARGE SCALE GENOMIC DNA]</scope>
    <source>
        <strain evidence="7 11">CFPLTA003_1B</strain>
    </source>
</reference>
<keyword evidence="1" id="KW-1133">Transmembrane helix</keyword>
<sequence>MKLFKSRKTYYLYNPNTLNYERVYPSSKDRLFTVLRHLSTGIAFGVATFFVMMHLVDSPMESQLRKENRLLQTQYEVLSLRLNNALDVLDDIQQRDENLYRAIFQAESIPESVRKAGFGGTNRYEHLMSLSNPELVVSTTQKMDMLRKQLYIQSNSLEELISLGKNQEERSKCIPAIQPISNKDLRRTASGYGVRIDPIYRTPRFHSGMDFSAKVGTEIYATGNGVVTFAAWKQGYGNCLIIDHGYGYQTLYGHMSKFKKRVGQKVTRGEVIGEVGNTGKSTGPHLHYEVIVRGKHDNPSKYYYMDLSPEEYDRMIQIAENHGQVMD</sequence>
<reference evidence="4" key="6">
    <citation type="submission" date="2023-01" db="EMBL/GenBank/DDBJ databases">
        <title>Human gut microbiome strain richness.</title>
        <authorList>
            <person name="Chen-Liaw A."/>
        </authorList>
    </citation>
    <scope>NUCLEOTIDE SEQUENCE</scope>
    <source>
        <strain evidence="4">RTP21484st1_E5_RTP21484_190118</strain>
    </source>
</reference>
<reference evidence="3 8" key="1">
    <citation type="submission" date="2015-09" db="EMBL/GenBank/DDBJ databases">
        <authorList>
            <consortium name="Pathogen Informatics"/>
        </authorList>
    </citation>
    <scope>NUCLEOTIDE SEQUENCE [LARGE SCALE GENOMIC DNA]</scope>
    <source>
        <strain evidence="3 8">2789STDY5608872</strain>
    </source>
</reference>
<name>A0A173TP77_PARDI</name>
<dbReference type="Gene3D" id="2.70.70.10">
    <property type="entry name" value="Glucose Permease (Domain IIA)"/>
    <property type="match status" value="1"/>
</dbReference>
<dbReference type="Proteomes" id="UP000284660">
    <property type="component" value="Unassembled WGS sequence"/>
</dbReference>
<dbReference type="Proteomes" id="UP000315827">
    <property type="component" value="Unassembled WGS sequence"/>
</dbReference>
<dbReference type="CDD" id="cd12797">
    <property type="entry name" value="M23_peptidase"/>
    <property type="match status" value="1"/>
</dbReference>
<proteinExistence type="predicted"/>
<dbReference type="Proteomes" id="UP000095591">
    <property type="component" value="Unassembled WGS sequence"/>
</dbReference>
<dbReference type="PANTHER" id="PTHR21666:SF286">
    <property type="entry name" value="LIPOPROTEIN NLPD"/>
    <property type="match status" value="1"/>
</dbReference>
<dbReference type="EMBL" id="NFJX01000005">
    <property type="protein sequence ID" value="OUP20074.1"/>
    <property type="molecule type" value="Genomic_DNA"/>
</dbReference>
<dbReference type="AlphaFoldDB" id="A0A173TP77"/>
<dbReference type="Proteomes" id="UP000195950">
    <property type="component" value="Unassembled WGS sequence"/>
</dbReference>
<organism evidence="3 8">
    <name type="scientific">Parabacteroides distasonis</name>
    <dbReference type="NCBI Taxonomy" id="823"/>
    <lineage>
        <taxon>Bacteria</taxon>
        <taxon>Pseudomonadati</taxon>
        <taxon>Bacteroidota</taxon>
        <taxon>Bacteroidia</taxon>
        <taxon>Bacteroidales</taxon>
        <taxon>Tannerellaceae</taxon>
        <taxon>Parabacteroides</taxon>
    </lineage>
</organism>
<dbReference type="Proteomes" id="UP001210126">
    <property type="component" value="Unassembled WGS sequence"/>
</dbReference>